<protein>
    <submittedName>
        <fullName evidence="1">Iron(III) transport system substrate-binding protein</fullName>
    </submittedName>
</protein>
<accession>A0A1G6IXA6</accession>
<dbReference type="Proteomes" id="UP000199494">
    <property type="component" value="Unassembled WGS sequence"/>
</dbReference>
<dbReference type="STRING" id="530584.SAMN05421630_101456"/>
<dbReference type="SUPFAM" id="SSF53850">
    <property type="entry name" value="Periplasmic binding protein-like II"/>
    <property type="match status" value="1"/>
</dbReference>
<name>A0A1G6IXA6_9PSEU</name>
<dbReference type="PANTHER" id="PTHR30006:SF2">
    <property type="entry name" value="ABC TRANSPORTER SUBSTRATE-BINDING PROTEIN"/>
    <property type="match status" value="1"/>
</dbReference>
<gene>
    <name evidence="1" type="ORF">SAMN05421630_101456</name>
</gene>
<organism evidence="1 2">
    <name type="scientific">Prauserella marina</name>
    <dbReference type="NCBI Taxonomy" id="530584"/>
    <lineage>
        <taxon>Bacteria</taxon>
        <taxon>Bacillati</taxon>
        <taxon>Actinomycetota</taxon>
        <taxon>Actinomycetes</taxon>
        <taxon>Pseudonocardiales</taxon>
        <taxon>Pseudonocardiaceae</taxon>
        <taxon>Prauserella</taxon>
    </lineage>
</organism>
<dbReference type="Gene3D" id="3.40.190.10">
    <property type="entry name" value="Periplasmic binding protein-like II"/>
    <property type="match status" value="2"/>
</dbReference>
<dbReference type="AlphaFoldDB" id="A0A1G6IXA6"/>
<dbReference type="InterPro" id="IPR006059">
    <property type="entry name" value="SBP"/>
</dbReference>
<sequence length="362" mass="38030">MNSPLSRPRRVMSRPLTAAATLLTALTTAAALAACGPPDTSGATDLPTSEEELVAMAKEEGEVVLGAGGHTRAQAQLLADKFTEKYGIKVTFVRENSGDIAQKTQAQLTAGSPQFDVVSLNDEATLRVWEEEDVLADPAIADRDAILAPLRGEETQSYLPFTWGALGYSYNEASVDPATAPKTWKELAERSDTFAVADPRSSGAALTFVAAMERIDGGFLPGLGDADTLVTDSALALTQLVATGEADFGIPGVEADIATAREAGEPLTIGYPEGEIGAVPSYVGALAQAQHPAAARLLVRFQLSEEFQAAQVEAGSRAVLSGLPEPEEAEELTEDRLVVVDARELSERKDELVQAFSSAVGS</sequence>
<reference evidence="1 2" key="1">
    <citation type="submission" date="2016-10" db="EMBL/GenBank/DDBJ databases">
        <authorList>
            <person name="de Groot N.N."/>
        </authorList>
    </citation>
    <scope>NUCLEOTIDE SEQUENCE [LARGE SCALE GENOMIC DNA]</scope>
    <source>
        <strain evidence="1 2">CGMCC 4.5506</strain>
    </source>
</reference>
<dbReference type="PROSITE" id="PS51257">
    <property type="entry name" value="PROKAR_LIPOPROTEIN"/>
    <property type="match status" value="1"/>
</dbReference>
<dbReference type="EMBL" id="FMZE01000001">
    <property type="protein sequence ID" value="SDC11119.1"/>
    <property type="molecule type" value="Genomic_DNA"/>
</dbReference>
<dbReference type="PANTHER" id="PTHR30006">
    <property type="entry name" value="THIAMINE-BINDING PERIPLASMIC PROTEIN-RELATED"/>
    <property type="match status" value="1"/>
</dbReference>
<evidence type="ECO:0000313" key="2">
    <source>
        <dbReference type="Proteomes" id="UP000199494"/>
    </source>
</evidence>
<dbReference type="Pfam" id="PF13416">
    <property type="entry name" value="SBP_bac_8"/>
    <property type="match status" value="1"/>
</dbReference>
<keyword evidence="2" id="KW-1185">Reference proteome</keyword>
<proteinExistence type="predicted"/>
<evidence type="ECO:0000313" key="1">
    <source>
        <dbReference type="EMBL" id="SDC11119.1"/>
    </source>
</evidence>